<proteinExistence type="predicted"/>
<feature type="transmembrane region" description="Helical" evidence="1">
    <location>
        <begin position="121"/>
        <end position="143"/>
    </location>
</feature>
<dbReference type="EMBL" id="CAJFCV020000006">
    <property type="protein sequence ID" value="CAG9128849.1"/>
    <property type="molecule type" value="Genomic_DNA"/>
</dbReference>
<dbReference type="Proteomes" id="UP000659654">
    <property type="component" value="Unassembled WGS sequence"/>
</dbReference>
<feature type="transmembrane region" description="Helical" evidence="1">
    <location>
        <begin position="79"/>
        <end position="109"/>
    </location>
</feature>
<dbReference type="EMBL" id="CAJFDI010000006">
    <property type="protein sequence ID" value="CAD5233571.1"/>
    <property type="molecule type" value="Genomic_DNA"/>
</dbReference>
<gene>
    <name evidence="2" type="ORF">BXYJ_LOCUS13662</name>
</gene>
<reference evidence="3" key="2">
    <citation type="submission" date="2020-08" db="EMBL/GenBank/DDBJ databases">
        <authorList>
            <person name="Kikuchi T."/>
        </authorList>
    </citation>
    <scope>NUCLEOTIDE SEQUENCE</scope>
    <source>
        <strain evidence="2">Ka4C1</strain>
    </source>
</reference>
<accession>A0A1I7RJF5</accession>
<evidence type="ECO:0000256" key="1">
    <source>
        <dbReference type="SAM" id="Phobius"/>
    </source>
</evidence>
<evidence type="ECO:0000313" key="3">
    <source>
        <dbReference type="EMBL" id="CAG9128849.1"/>
    </source>
</evidence>
<evidence type="ECO:0000313" key="2">
    <source>
        <dbReference type="EMBL" id="CAD5233571.1"/>
    </source>
</evidence>
<feature type="transmembrane region" description="Helical" evidence="1">
    <location>
        <begin position="20"/>
        <end position="39"/>
    </location>
</feature>
<protein>
    <submittedName>
        <fullName evidence="2">(pine wood nematode) hypothetical protein</fullName>
    </submittedName>
</protein>
<dbReference type="Proteomes" id="UP000582659">
    <property type="component" value="Unassembled WGS sequence"/>
</dbReference>
<sequence length="186" mass="20916">MVEIDWAFCLSFPFGVLKTLHVIAPFAFLITVYLGPYIYSGVGFTLLVGWMSFTTNTFILIMYLLGIHRKDLETNGNSIMFFAVTIADFFANALFGALFLISTFINAIAMISGIEHRFSLFLTYLFATIFCIISTISMIYYVIRIYRACPNGNLSNLKYLVVNGKDITLREGFGYSSQSGGPRQYA</sequence>
<evidence type="ECO:0000313" key="5">
    <source>
        <dbReference type="Proteomes" id="UP000659654"/>
    </source>
</evidence>
<reference evidence="6" key="1">
    <citation type="submission" date="2016-11" db="UniProtKB">
        <authorList>
            <consortium name="WormBaseParasite"/>
        </authorList>
    </citation>
    <scope>IDENTIFICATION</scope>
</reference>
<dbReference type="Proteomes" id="UP000095284">
    <property type="component" value="Unplaced"/>
</dbReference>
<keyword evidence="1" id="KW-0472">Membrane</keyword>
<dbReference type="AlphaFoldDB" id="A0A1I7RJF5"/>
<organism evidence="4 6">
    <name type="scientific">Bursaphelenchus xylophilus</name>
    <name type="common">Pinewood nematode worm</name>
    <name type="synonym">Aphelenchoides xylophilus</name>
    <dbReference type="NCBI Taxonomy" id="6326"/>
    <lineage>
        <taxon>Eukaryota</taxon>
        <taxon>Metazoa</taxon>
        <taxon>Ecdysozoa</taxon>
        <taxon>Nematoda</taxon>
        <taxon>Chromadorea</taxon>
        <taxon>Rhabditida</taxon>
        <taxon>Tylenchina</taxon>
        <taxon>Tylenchomorpha</taxon>
        <taxon>Aphelenchoidea</taxon>
        <taxon>Aphelenchoididae</taxon>
        <taxon>Bursaphelenchus</taxon>
    </lineage>
</organism>
<dbReference type="WBParaSite" id="BXY_0083700.1">
    <property type="protein sequence ID" value="BXY_0083700.1"/>
    <property type="gene ID" value="BXY_0083700"/>
</dbReference>
<feature type="transmembrane region" description="Helical" evidence="1">
    <location>
        <begin position="46"/>
        <end position="67"/>
    </location>
</feature>
<keyword evidence="5" id="KW-1185">Reference proteome</keyword>
<dbReference type="OrthoDB" id="5822306at2759"/>
<keyword evidence="1" id="KW-1133">Transmembrane helix</keyword>
<evidence type="ECO:0000313" key="6">
    <source>
        <dbReference type="WBParaSite" id="BXY_0083700.1"/>
    </source>
</evidence>
<keyword evidence="1" id="KW-0812">Transmembrane</keyword>
<name>A0A1I7RJF5_BURXY</name>
<evidence type="ECO:0000313" key="4">
    <source>
        <dbReference type="Proteomes" id="UP000095284"/>
    </source>
</evidence>